<evidence type="ECO:0000313" key="5">
    <source>
        <dbReference type="Proteomes" id="UP001162972"/>
    </source>
</evidence>
<dbReference type="InterPro" id="IPR050667">
    <property type="entry name" value="PPR-containing_protein"/>
</dbReference>
<dbReference type="Gene3D" id="1.25.40.10">
    <property type="entry name" value="Tetratricopeptide repeat domain"/>
    <property type="match status" value="2"/>
</dbReference>
<evidence type="ECO:0000256" key="1">
    <source>
        <dbReference type="ARBA" id="ARBA00007626"/>
    </source>
</evidence>
<dbReference type="InterPro" id="IPR002885">
    <property type="entry name" value="PPR_rpt"/>
</dbReference>
<protein>
    <recommendedName>
        <fullName evidence="6">Pentatricopeptide repeat-containing protein</fullName>
    </recommendedName>
</protein>
<dbReference type="PANTHER" id="PTHR47939">
    <property type="entry name" value="MEMBRANE-ASSOCIATED SALT-INDUCIBLE PROTEIN-LIKE"/>
    <property type="match status" value="1"/>
</dbReference>
<evidence type="ECO:0000256" key="3">
    <source>
        <dbReference type="PROSITE-ProRule" id="PRU00708"/>
    </source>
</evidence>
<organism evidence="4 5">
    <name type="scientific">Salix udensis</name>
    <dbReference type="NCBI Taxonomy" id="889485"/>
    <lineage>
        <taxon>Eukaryota</taxon>
        <taxon>Viridiplantae</taxon>
        <taxon>Streptophyta</taxon>
        <taxon>Embryophyta</taxon>
        <taxon>Tracheophyta</taxon>
        <taxon>Spermatophyta</taxon>
        <taxon>Magnoliopsida</taxon>
        <taxon>eudicotyledons</taxon>
        <taxon>Gunneridae</taxon>
        <taxon>Pentapetalae</taxon>
        <taxon>rosids</taxon>
        <taxon>fabids</taxon>
        <taxon>Malpighiales</taxon>
        <taxon>Salicaceae</taxon>
        <taxon>Saliceae</taxon>
        <taxon>Salix</taxon>
    </lineage>
</organism>
<dbReference type="PANTHER" id="PTHR47939:SF5">
    <property type="entry name" value="PENTACOTRIPEPTIDE-REPEAT REGION OF PRORP DOMAIN-CONTAINING PROTEIN"/>
    <property type="match status" value="1"/>
</dbReference>
<accession>A0AAD6JTA3</accession>
<dbReference type="PROSITE" id="PS51375">
    <property type="entry name" value="PPR"/>
    <property type="match status" value="3"/>
</dbReference>
<dbReference type="EMBL" id="JAPFFJ010000014">
    <property type="protein sequence ID" value="KAJ6410508.1"/>
    <property type="molecule type" value="Genomic_DNA"/>
</dbReference>
<proteinExistence type="inferred from homology"/>
<feature type="repeat" description="PPR" evidence="3">
    <location>
        <begin position="44"/>
        <end position="78"/>
    </location>
</feature>
<dbReference type="Proteomes" id="UP001162972">
    <property type="component" value="Chromosome 15Z"/>
</dbReference>
<name>A0AAD6JTA3_9ROSI</name>
<dbReference type="NCBIfam" id="TIGR00756">
    <property type="entry name" value="PPR"/>
    <property type="match status" value="4"/>
</dbReference>
<evidence type="ECO:0008006" key="6">
    <source>
        <dbReference type="Google" id="ProtNLM"/>
    </source>
</evidence>
<sequence>MQKRNLMPNTLTYTALLSGYNMVGRRSEMFALFDEMIAKDIEPDGVTWSVMIDVHLKEGDHVKTLKLVDDMLKKGGNVSKNVCHVLIDALCRKEHTSEVLKALEKIKERGLNLSPAACCTLVRRFHKAGEMDGAARVLKSMVRFKWVPDSTELNDLINEEQDSTDSENTGDFLKQMAWEVAYQVRA</sequence>
<feature type="repeat" description="PPR" evidence="3">
    <location>
        <begin position="114"/>
        <end position="148"/>
    </location>
</feature>
<keyword evidence="2" id="KW-0677">Repeat</keyword>
<dbReference type="Pfam" id="PF01535">
    <property type="entry name" value="PPR"/>
    <property type="match status" value="2"/>
</dbReference>
<dbReference type="Pfam" id="PF13041">
    <property type="entry name" value="PPR_2"/>
    <property type="match status" value="1"/>
</dbReference>
<gene>
    <name evidence="4" type="ORF">OIU84_007286</name>
</gene>
<reference evidence="4" key="1">
    <citation type="submission" date="2022-10" db="EMBL/GenBank/DDBJ databases">
        <authorList>
            <person name="Hyden B.L."/>
            <person name="Feng K."/>
            <person name="Yates T."/>
            <person name="Jawdy S."/>
            <person name="Smart L.B."/>
            <person name="Muchero W."/>
        </authorList>
    </citation>
    <scope>NUCLEOTIDE SEQUENCE</scope>
    <source>
        <tissue evidence="4">Shoot tip</tissue>
    </source>
</reference>
<dbReference type="InterPro" id="IPR011990">
    <property type="entry name" value="TPR-like_helical_dom_sf"/>
</dbReference>
<evidence type="ECO:0000256" key="2">
    <source>
        <dbReference type="ARBA" id="ARBA00022737"/>
    </source>
</evidence>
<dbReference type="AlphaFoldDB" id="A0AAD6JTA3"/>
<reference evidence="4 5" key="2">
    <citation type="journal article" date="2023" name="Int. J. Mol. Sci.">
        <title>De Novo Assembly and Annotation of 11 Diverse Shrub Willow (Salix) Genomes Reveals Novel Gene Organization in Sex-Linked Regions.</title>
        <authorList>
            <person name="Hyden B."/>
            <person name="Feng K."/>
            <person name="Yates T.B."/>
            <person name="Jawdy S."/>
            <person name="Cereghino C."/>
            <person name="Smart L.B."/>
            <person name="Muchero W."/>
        </authorList>
    </citation>
    <scope>NUCLEOTIDE SEQUENCE [LARGE SCALE GENOMIC DNA]</scope>
    <source>
        <tissue evidence="4">Shoot tip</tissue>
    </source>
</reference>
<comment type="similarity">
    <text evidence="1">Belongs to the PPR family. P subfamily.</text>
</comment>
<dbReference type="EMBL" id="JAPFFJ010000014">
    <property type="protein sequence ID" value="KAJ6410509.1"/>
    <property type="molecule type" value="Genomic_DNA"/>
</dbReference>
<feature type="repeat" description="PPR" evidence="3">
    <location>
        <begin position="9"/>
        <end position="43"/>
    </location>
</feature>
<keyword evidence="5" id="KW-1185">Reference proteome</keyword>
<comment type="caution">
    <text evidence="4">The sequence shown here is derived from an EMBL/GenBank/DDBJ whole genome shotgun (WGS) entry which is preliminary data.</text>
</comment>
<evidence type="ECO:0000313" key="4">
    <source>
        <dbReference type="EMBL" id="KAJ6410508.1"/>
    </source>
</evidence>